<dbReference type="InterPro" id="IPR000620">
    <property type="entry name" value="EamA_dom"/>
</dbReference>
<sequence>MSATLSGIALNLVALLLFTTMDTTGKLLTAHFPVLQLVFMRFVFHVMFVALAIRLLTGALPWRSRAPWLQMARGLCLALASTLFVFALAYIPLADATAIGFASPLFTVVLAALWLREQVGWRRWLGVCIGLLGVLVAVRPPFLTGGPLPHWATLLPLGNAVLYAIYQILTRRLAAVDDPRVTILYTGVMGVLLLAVAQPWVWLWPGSTGTGLAAGWGWAGMVALGALGAAGHGLLVLAFSRVQASLLAPLAYTQLLWALIASAVVFGQGPDGVTLSGAAIIACGGVLVAWPARRRRAAPAAAAAGPLARRGKP</sequence>
<keyword evidence="1" id="KW-0812">Transmembrane</keyword>
<organism evidence="3 4">
    <name type="scientific">Roseomonas haemaphysalidis</name>
    <dbReference type="NCBI Taxonomy" id="2768162"/>
    <lineage>
        <taxon>Bacteria</taxon>
        <taxon>Pseudomonadati</taxon>
        <taxon>Pseudomonadota</taxon>
        <taxon>Alphaproteobacteria</taxon>
        <taxon>Acetobacterales</taxon>
        <taxon>Roseomonadaceae</taxon>
        <taxon>Roseomonas</taxon>
    </lineage>
</organism>
<dbReference type="PANTHER" id="PTHR22911">
    <property type="entry name" value="ACYL-MALONYL CONDENSING ENZYME-RELATED"/>
    <property type="match status" value="1"/>
</dbReference>
<protein>
    <submittedName>
        <fullName evidence="3">DMT family transporter</fullName>
    </submittedName>
</protein>
<keyword evidence="1" id="KW-0472">Membrane</keyword>
<gene>
    <name evidence="3" type="ORF">IAI61_20445</name>
</gene>
<feature type="transmembrane region" description="Helical" evidence="1">
    <location>
        <begin position="216"/>
        <end position="239"/>
    </location>
</feature>
<dbReference type="RefSeq" id="WP_207419579.1">
    <property type="nucleotide sequence ID" value="NZ_CP061177.1"/>
</dbReference>
<evidence type="ECO:0000259" key="2">
    <source>
        <dbReference type="Pfam" id="PF00892"/>
    </source>
</evidence>
<feature type="domain" description="EamA" evidence="2">
    <location>
        <begin position="6"/>
        <end position="138"/>
    </location>
</feature>
<feature type="transmembrane region" description="Helical" evidence="1">
    <location>
        <begin position="124"/>
        <end position="142"/>
    </location>
</feature>
<dbReference type="PANTHER" id="PTHR22911:SF103">
    <property type="entry name" value="BLR2811 PROTEIN"/>
    <property type="match status" value="1"/>
</dbReference>
<feature type="transmembrane region" description="Helical" evidence="1">
    <location>
        <begin position="181"/>
        <end position="204"/>
    </location>
</feature>
<feature type="transmembrane region" description="Helical" evidence="1">
    <location>
        <begin position="39"/>
        <end position="62"/>
    </location>
</feature>
<dbReference type="SUPFAM" id="SSF103481">
    <property type="entry name" value="Multidrug resistance efflux transporter EmrE"/>
    <property type="match status" value="2"/>
</dbReference>
<name>A0ABS3KVG0_9PROT</name>
<dbReference type="Proteomes" id="UP001518989">
    <property type="component" value="Unassembled WGS sequence"/>
</dbReference>
<evidence type="ECO:0000256" key="1">
    <source>
        <dbReference type="SAM" id="Phobius"/>
    </source>
</evidence>
<feature type="transmembrane region" description="Helical" evidence="1">
    <location>
        <begin position="246"/>
        <end position="266"/>
    </location>
</feature>
<dbReference type="EMBL" id="JACTNG010000014">
    <property type="protein sequence ID" value="MBO1081409.1"/>
    <property type="molecule type" value="Genomic_DNA"/>
</dbReference>
<accession>A0ABS3KVG0</accession>
<feature type="transmembrane region" description="Helical" evidence="1">
    <location>
        <begin position="148"/>
        <end position="169"/>
    </location>
</feature>
<dbReference type="Pfam" id="PF00892">
    <property type="entry name" value="EamA"/>
    <property type="match status" value="2"/>
</dbReference>
<dbReference type="Gene3D" id="1.10.3730.20">
    <property type="match status" value="1"/>
</dbReference>
<comment type="caution">
    <text evidence="3">The sequence shown here is derived from an EMBL/GenBank/DDBJ whole genome shotgun (WGS) entry which is preliminary data.</text>
</comment>
<feature type="domain" description="EamA" evidence="2">
    <location>
        <begin position="151"/>
        <end position="288"/>
    </location>
</feature>
<reference evidence="3 4" key="1">
    <citation type="submission" date="2020-09" db="EMBL/GenBank/DDBJ databases">
        <title>Roseomonas.</title>
        <authorList>
            <person name="Zhu W."/>
        </authorList>
    </citation>
    <scope>NUCLEOTIDE SEQUENCE [LARGE SCALE GENOMIC DNA]</scope>
    <source>
        <strain evidence="3 4">573</strain>
    </source>
</reference>
<proteinExistence type="predicted"/>
<keyword evidence="4" id="KW-1185">Reference proteome</keyword>
<keyword evidence="1" id="KW-1133">Transmembrane helix</keyword>
<dbReference type="InterPro" id="IPR037185">
    <property type="entry name" value="EmrE-like"/>
</dbReference>
<evidence type="ECO:0000313" key="4">
    <source>
        <dbReference type="Proteomes" id="UP001518989"/>
    </source>
</evidence>
<evidence type="ECO:0000313" key="3">
    <source>
        <dbReference type="EMBL" id="MBO1081409.1"/>
    </source>
</evidence>
<feature type="transmembrane region" description="Helical" evidence="1">
    <location>
        <begin position="97"/>
        <end position="115"/>
    </location>
</feature>
<feature type="transmembrane region" description="Helical" evidence="1">
    <location>
        <begin position="74"/>
        <end position="91"/>
    </location>
</feature>
<feature type="transmembrane region" description="Helical" evidence="1">
    <location>
        <begin position="272"/>
        <end position="290"/>
    </location>
</feature>